<dbReference type="AlphaFoldDB" id="A0A1X7K1G6"/>
<dbReference type="SUPFAM" id="SSF52821">
    <property type="entry name" value="Rhodanese/Cell cycle control phosphatase"/>
    <property type="match status" value="1"/>
</dbReference>
<organism evidence="2 3">
    <name type="scientific">Corynebacterium pollutisoli</name>
    <dbReference type="NCBI Taxonomy" id="1610489"/>
    <lineage>
        <taxon>Bacteria</taxon>
        <taxon>Bacillati</taxon>
        <taxon>Actinomycetota</taxon>
        <taxon>Actinomycetes</taxon>
        <taxon>Mycobacteriales</taxon>
        <taxon>Corynebacteriaceae</taxon>
        <taxon>Corynebacterium</taxon>
    </lineage>
</organism>
<keyword evidence="3" id="KW-1185">Reference proteome</keyword>
<dbReference type="InterPro" id="IPR036873">
    <property type="entry name" value="Rhodanese-like_dom_sf"/>
</dbReference>
<gene>
    <name evidence="2" type="ORF">SAMN06295981_2136</name>
</gene>
<dbReference type="SMART" id="SM00450">
    <property type="entry name" value="RHOD"/>
    <property type="match status" value="1"/>
</dbReference>
<sequence length="128" mass="13978">MSLLEHARAGLDRLSPEQALAEQRSGALLIDVRTDTHRAGTAGVPGAIAVDLTVLPWRLDPGFSHRIPEATDFDRRIILFCRHGYSSSLAAWNLRQMGLHRATDIVGGFDAWEAAGLPLHHGPVDVRP</sequence>
<protein>
    <submittedName>
        <fullName evidence="2">Rhodanese-related sulfurtransferase</fullName>
    </submittedName>
</protein>
<name>A0A1X7K1G6_9CORY</name>
<feature type="domain" description="Rhodanese" evidence="1">
    <location>
        <begin position="23"/>
        <end position="121"/>
    </location>
</feature>
<dbReference type="EMBL" id="FXAR01000008">
    <property type="protein sequence ID" value="SMG34359.1"/>
    <property type="molecule type" value="Genomic_DNA"/>
</dbReference>
<dbReference type="PANTHER" id="PTHR44086">
    <property type="entry name" value="THIOSULFATE SULFURTRANSFERASE RDL2, MITOCHONDRIAL-RELATED"/>
    <property type="match status" value="1"/>
</dbReference>
<accession>A0A1X7K1G6</accession>
<keyword evidence="2" id="KW-0808">Transferase</keyword>
<dbReference type="PROSITE" id="PS50206">
    <property type="entry name" value="RHODANESE_3"/>
    <property type="match status" value="1"/>
</dbReference>
<reference evidence="3" key="1">
    <citation type="submission" date="2017-04" db="EMBL/GenBank/DDBJ databases">
        <authorList>
            <person name="Varghese N."/>
            <person name="Submissions S."/>
        </authorList>
    </citation>
    <scope>NUCLEOTIDE SEQUENCE [LARGE SCALE GENOMIC DNA]</scope>
    <source>
        <strain evidence="3">VDS</strain>
    </source>
</reference>
<proteinExistence type="predicted"/>
<dbReference type="Proteomes" id="UP000193309">
    <property type="component" value="Unassembled WGS sequence"/>
</dbReference>
<dbReference type="PANTHER" id="PTHR44086:SF10">
    <property type="entry name" value="THIOSULFATE SULFURTRANSFERASE_RHODANESE-LIKE DOMAIN-CONTAINING PROTEIN 3"/>
    <property type="match status" value="1"/>
</dbReference>
<dbReference type="STRING" id="1610489.SAMN06295981_2136"/>
<dbReference type="GO" id="GO:0004792">
    <property type="term" value="F:thiosulfate-cyanide sulfurtransferase activity"/>
    <property type="evidence" value="ECO:0007669"/>
    <property type="project" value="TreeGrafter"/>
</dbReference>
<dbReference type="Pfam" id="PF00581">
    <property type="entry name" value="Rhodanese"/>
    <property type="match status" value="1"/>
</dbReference>
<dbReference type="Gene3D" id="3.40.250.10">
    <property type="entry name" value="Rhodanese-like domain"/>
    <property type="match status" value="1"/>
</dbReference>
<evidence type="ECO:0000313" key="2">
    <source>
        <dbReference type="EMBL" id="SMG34359.1"/>
    </source>
</evidence>
<dbReference type="InterPro" id="IPR001763">
    <property type="entry name" value="Rhodanese-like_dom"/>
</dbReference>
<evidence type="ECO:0000313" key="3">
    <source>
        <dbReference type="Proteomes" id="UP000193309"/>
    </source>
</evidence>
<evidence type="ECO:0000259" key="1">
    <source>
        <dbReference type="PROSITE" id="PS50206"/>
    </source>
</evidence>